<dbReference type="Proteomes" id="UP000265520">
    <property type="component" value="Unassembled WGS sequence"/>
</dbReference>
<protein>
    <submittedName>
        <fullName evidence="1">Uncharacterized protein</fullName>
    </submittedName>
</protein>
<dbReference type="EMBL" id="LXQA011271575">
    <property type="protein sequence ID" value="MCI91422.1"/>
    <property type="molecule type" value="Genomic_DNA"/>
</dbReference>
<name>A0A392VVE1_9FABA</name>
<comment type="caution">
    <text evidence="1">The sequence shown here is derived from an EMBL/GenBank/DDBJ whole genome shotgun (WGS) entry which is preliminary data.</text>
</comment>
<sequence length="42" mass="4800">QKFRGSELDLASEVLTLQKMERFRGSTASEAILPQRLYCLRG</sequence>
<dbReference type="AlphaFoldDB" id="A0A392VVE1"/>
<organism evidence="1 2">
    <name type="scientific">Trifolium medium</name>
    <dbReference type="NCBI Taxonomy" id="97028"/>
    <lineage>
        <taxon>Eukaryota</taxon>
        <taxon>Viridiplantae</taxon>
        <taxon>Streptophyta</taxon>
        <taxon>Embryophyta</taxon>
        <taxon>Tracheophyta</taxon>
        <taxon>Spermatophyta</taxon>
        <taxon>Magnoliopsida</taxon>
        <taxon>eudicotyledons</taxon>
        <taxon>Gunneridae</taxon>
        <taxon>Pentapetalae</taxon>
        <taxon>rosids</taxon>
        <taxon>fabids</taxon>
        <taxon>Fabales</taxon>
        <taxon>Fabaceae</taxon>
        <taxon>Papilionoideae</taxon>
        <taxon>50 kb inversion clade</taxon>
        <taxon>NPAAA clade</taxon>
        <taxon>Hologalegina</taxon>
        <taxon>IRL clade</taxon>
        <taxon>Trifolieae</taxon>
        <taxon>Trifolium</taxon>
    </lineage>
</organism>
<reference evidence="1 2" key="1">
    <citation type="journal article" date="2018" name="Front. Plant Sci.">
        <title>Red Clover (Trifolium pratense) and Zigzag Clover (T. medium) - A Picture of Genomic Similarities and Differences.</title>
        <authorList>
            <person name="Dluhosova J."/>
            <person name="Istvanek J."/>
            <person name="Nedelnik J."/>
            <person name="Repkova J."/>
        </authorList>
    </citation>
    <scope>NUCLEOTIDE SEQUENCE [LARGE SCALE GENOMIC DNA]</scope>
    <source>
        <strain evidence="2">cv. 10/8</strain>
        <tissue evidence="1">Leaf</tissue>
    </source>
</reference>
<keyword evidence="2" id="KW-1185">Reference proteome</keyword>
<proteinExistence type="predicted"/>
<feature type="non-terminal residue" evidence="1">
    <location>
        <position position="1"/>
    </location>
</feature>
<accession>A0A392VVE1</accession>
<evidence type="ECO:0000313" key="1">
    <source>
        <dbReference type="EMBL" id="MCI91422.1"/>
    </source>
</evidence>
<evidence type="ECO:0000313" key="2">
    <source>
        <dbReference type="Proteomes" id="UP000265520"/>
    </source>
</evidence>